<dbReference type="PATRIC" id="fig|1348334.3.peg.5950"/>
<evidence type="ECO:0000313" key="2">
    <source>
        <dbReference type="Proteomes" id="UP000017127"/>
    </source>
</evidence>
<gene>
    <name evidence="1" type="ORF">M595_6283</name>
</gene>
<organism evidence="1 2">
    <name type="scientific">Lyngbya aestuarii BL J</name>
    <dbReference type="NCBI Taxonomy" id="1348334"/>
    <lineage>
        <taxon>Bacteria</taxon>
        <taxon>Bacillati</taxon>
        <taxon>Cyanobacteriota</taxon>
        <taxon>Cyanophyceae</taxon>
        <taxon>Oscillatoriophycideae</taxon>
        <taxon>Oscillatoriales</taxon>
        <taxon>Microcoleaceae</taxon>
        <taxon>Lyngbya</taxon>
    </lineage>
</organism>
<proteinExistence type="predicted"/>
<sequence length="133" mass="15153">MPFSTGIHPYFTVANKQQLVFDLPSTQFQAKDDETIQTFSGQFDFEQDEIDVAFFNLSKSSAVVNDLSRKLKLTFEWDNRYSTLVFWTVKGKEFYCLEPWSSPRNALNTGKSLMSAKPGETIETFVKISADLG</sequence>
<evidence type="ECO:0000313" key="1">
    <source>
        <dbReference type="EMBL" id="ERT03777.1"/>
    </source>
</evidence>
<dbReference type="InterPro" id="IPR011013">
    <property type="entry name" value="Gal_mutarotase_sf_dom"/>
</dbReference>
<keyword evidence="2" id="KW-1185">Reference proteome</keyword>
<dbReference type="GO" id="GO:0030246">
    <property type="term" value="F:carbohydrate binding"/>
    <property type="evidence" value="ECO:0007669"/>
    <property type="project" value="InterPro"/>
</dbReference>
<dbReference type="Gene3D" id="2.70.98.10">
    <property type="match status" value="1"/>
</dbReference>
<dbReference type="InterPro" id="IPR008183">
    <property type="entry name" value="Aldose_1/G6P_1-epimerase"/>
</dbReference>
<dbReference type="Proteomes" id="UP000017127">
    <property type="component" value="Unassembled WGS sequence"/>
</dbReference>
<dbReference type="InterPro" id="IPR014718">
    <property type="entry name" value="GH-type_carb-bd"/>
</dbReference>
<comment type="caution">
    <text evidence="1">The sequence shown here is derived from an EMBL/GenBank/DDBJ whole genome shotgun (WGS) entry which is preliminary data.</text>
</comment>
<name>U7Q998_9CYAN</name>
<dbReference type="GO" id="GO:0016853">
    <property type="term" value="F:isomerase activity"/>
    <property type="evidence" value="ECO:0007669"/>
    <property type="project" value="InterPro"/>
</dbReference>
<accession>U7Q998</accession>
<reference evidence="1 2" key="1">
    <citation type="journal article" date="2013" name="Front. Microbiol.">
        <title>Comparative genomic analyses of the cyanobacterium, Lyngbya aestuarii BL J, a powerful hydrogen producer.</title>
        <authorList>
            <person name="Kothari A."/>
            <person name="Vaughn M."/>
            <person name="Garcia-Pichel F."/>
        </authorList>
    </citation>
    <scope>NUCLEOTIDE SEQUENCE [LARGE SCALE GENOMIC DNA]</scope>
    <source>
        <strain evidence="1 2">BL J</strain>
    </source>
</reference>
<dbReference type="GO" id="GO:0005975">
    <property type="term" value="P:carbohydrate metabolic process"/>
    <property type="evidence" value="ECO:0007669"/>
    <property type="project" value="InterPro"/>
</dbReference>
<dbReference type="EMBL" id="AUZM01000217">
    <property type="protein sequence ID" value="ERT03777.1"/>
    <property type="molecule type" value="Genomic_DNA"/>
</dbReference>
<dbReference type="SUPFAM" id="SSF74650">
    <property type="entry name" value="Galactose mutarotase-like"/>
    <property type="match status" value="1"/>
</dbReference>
<dbReference type="AlphaFoldDB" id="U7Q998"/>
<dbReference type="Pfam" id="PF01263">
    <property type="entry name" value="Aldose_epim"/>
    <property type="match status" value="1"/>
</dbReference>
<protein>
    <submittedName>
        <fullName evidence="1">Aldose 1-epimerase family protein</fullName>
    </submittedName>
</protein>